<keyword evidence="3" id="KW-1185">Reference proteome</keyword>
<evidence type="ECO:0000313" key="3">
    <source>
        <dbReference type="Proteomes" id="UP000887226"/>
    </source>
</evidence>
<feature type="compositionally biased region" description="Polar residues" evidence="1">
    <location>
        <begin position="91"/>
        <end position="127"/>
    </location>
</feature>
<feature type="region of interest" description="Disordered" evidence="1">
    <location>
        <begin position="358"/>
        <end position="406"/>
    </location>
</feature>
<protein>
    <submittedName>
        <fullName evidence="2">Uncharacterized protein</fullName>
    </submittedName>
</protein>
<comment type="caution">
    <text evidence="2">The sequence shown here is derived from an EMBL/GenBank/DDBJ whole genome shotgun (WGS) entry which is preliminary data.</text>
</comment>
<feature type="region of interest" description="Disordered" evidence="1">
    <location>
        <begin position="321"/>
        <end position="346"/>
    </location>
</feature>
<feature type="region of interest" description="Disordered" evidence="1">
    <location>
        <begin position="168"/>
        <end position="235"/>
    </location>
</feature>
<feature type="region of interest" description="Disordered" evidence="1">
    <location>
        <begin position="37"/>
        <end position="139"/>
    </location>
</feature>
<feature type="compositionally biased region" description="Basic and acidic residues" evidence="1">
    <location>
        <begin position="358"/>
        <end position="391"/>
    </location>
</feature>
<gene>
    <name evidence="2" type="ORF">BJ878DRAFT_475939</name>
</gene>
<reference evidence="2" key="1">
    <citation type="journal article" date="2021" name="IMA Fungus">
        <title>Genomic characterization of three marine fungi, including Emericellopsis atlantica sp. nov. with signatures of a generalist lifestyle and marine biomass degradation.</title>
        <authorList>
            <person name="Hagestad O.C."/>
            <person name="Hou L."/>
            <person name="Andersen J.H."/>
            <person name="Hansen E.H."/>
            <person name="Altermark B."/>
            <person name="Li C."/>
            <person name="Kuhnert E."/>
            <person name="Cox R.J."/>
            <person name="Crous P.W."/>
            <person name="Spatafora J.W."/>
            <person name="Lail K."/>
            <person name="Amirebrahimi M."/>
            <person name="Lipzen A."/>
            <person name="Pangilinan J."/>
            <person name="Andreopoulos W."/>
            <person name="Hayes R.D."/>
            <person name="Ng V."/>
            <person name="Grigoriev I.V."/>
            <person name="Jackson S.A."/>
            <person name="Sutton T.D.S."/>
            <person name="Dobson A.D.W."/>
            <person name="Rama T."/>
        </authorList>
    </citation>
    <scope>NUCLEOTIDE SEQUENCE</scope>
    <source>
        <strain evidence="2">TRa3180A</strain>
    </source>
</reference>
<name>A0A9P7ZBE7_9HELO</name>
<dbReference type="Proteomes" id="UP000887226">
    <property type="component" value="Unassembled WGS sequence"/>
</dbReference>
<feature type="compositionally biased region" description="Basic and acidic residues" evidence="1">
    <location>
        <begin position="69"/>
        <end position="90"/>
    </location>
</feature>
<proteinExistence type="predicted"/>
<evidence type="ECO:0000313" key="2">
    <source>
        <dbReference type="EMBL" id="KAG9249004.1"/>
    </source>
</evidence>
<feature type="compositionally biased region" description="Polar residues" evidence="1">
    <location>
        <begin position="329"/>
        <end position="341"/>
    </location>
</feature>
<dbReference type="AlphaFoldDB" id="A0A9P7ZBE7"/>
<feature type="compositionally biased region" description="Basic and acidic residues" evidence="1">
    <location>
        <begin position="37"/>
        <end position="59"/>
    </location>
</feature>
<organism evidence="2 3">
    <name type="scientific">Calycina marina</name>
    <dbReference type="NCBI Taxonomy" id="1763456"/>
    <lineage>
        <taxon>Eukaryota</taxon>
        <taxon>Fungi</taxon>
        <taxon>Dikarya</taxon>
        <taxon>Ascomycota</taxon>
        <taxon>Pezizomycotina</taxon>
        <taxon>Leotiomycetes</taxon>
        <taxon>Helotiales</taxon>
        <taxon>Pezizellaceae</taxon>
        <taxon>Calycina</taxon>
    </lineage>
</organism>
<feature type="region of interest" description="Disordered" evidence="1">
    <location>
        <begin position="265"/>
        <end position="305"/>
    </location>
</feature>
<sequence>MADAPVKAGTVTSLASKFGEIKVVSRVKTKVQKLPCEKNEYKAKSEPEGEDLARSKECSSPEEVPSTAKCDETEPRSTFESQRETERSDESLNASRKQSTETNVTSEQPSFSTSPNLPAKEPQSSVEVSEDFSLSPPRQTAVTSAALEVLDSPSSLIRENVTLDEVAAKDIEPPTKQNAVPCAEAEALGSPSSLTGESVVSDEVATKDMRPPPRLARKSTAKSSKGSPVGSPAYQAAIEEQTGMFSKTSSEWSYGYQSLLDNSWLEEEEPSKHSPPAQRRRPSKTGPLLRRAATASPGNAMRARGTHQVIDLARDDVMHGSRDGIKQRGYSTGDYSPQRITGEQKKMVDRGLIKLRQEDLKADEDGHTRVNDTQEREGLERAEPLRKDKENQIMGLRSFTEYSLDR</sequence>
<dbReference type="EMBL" id="MU253740">
    <property type="protein sequence ID" value="KAG9249004.1"/>
    <property type="molecule type" value="Genomic_DNA"/>
</dbReference>
<evidence type="ECO:0000256" key="1">
    <source>
        <dbReference type="SAM" id="MobiDB-lite"/>
    </source>
</evidence>
<accession>A0A9P7ZBE7</accession>